<dbReference type="PANTHER" id="PTHR47739">
    <property type="entry name" value="TRNA1(VAL) (ADENINE(37)-N6)-METHYLTRANSFERASE"/>
    <property type="match status" value="1"/>
</dbReference>
<evidence type="ECO:0000256" key="3">
    <source>
        <dbReference type="ARBA" id="ARBA00022679"/>
    </source>
</evidence>
<keyword evidence="2 6" id="KW-0489">Methyltransferase</keyword>
<comment type="function">
    <text evidence="6">Specifically methylates the adenine in position 37 of tRNA(1)(Val) (anticodon cmo5UAC).</text>
</comment>
<dbReference type="Gene3D" id="3.40.50.150">
    <property type="entry name" value="Vaccinia Virus protein VP39"/>
    <property type="match status" value="1"/>
</dbReference>
<dbReference type="EMBL" id="JAEHFW010000003">
    <property type="protein sequence ID" value="MBK0381076.1"/>
    <property type="molecule type" value="Genomic_DNA"/>
</dbReference>
<keyword evidence="1 6" id="KW-0963">Cytoplasm</keyword>
<dbReference type="InterPro" id="IPR050210">
    <property type="entry name" value="tRNA_Adenine-N(6)_MTase"/>
</dbReference>
<keyword evidence="9" id="KW-1185">Reference proteome</keyword>
<evidence type="ECO:0000256" key="1">
    <source>
        <dbReference type="ARBA" id="ARBA00022490"/>
    </source>
</evidence>
<feature type="domain" description="Methyltransferase small" evidence="7">
    <location>
        <begin position="25"/>
        <end position="160"/>
    </location>
</feature>
<dbReference type="GO" id="GO:0016430">
    <property type="term" value="F:tRNA (adenine-N6)-methyltransferase activity"/>
    <property type="evidence" value="ECO:0007669"/>
    <property type="project" value="UniProtKB-UniRule"/>
</dbReference>
<comment type="subcellular location">
    <subcellularLocation>
        <location evidence="6">Cytoplasm</location>
    </subcellularLocation>
</comment>
<dbReference type="SUPFAM" id="SSF53335">
    <property type="entry name" value="S-adenosyl-L-methionine-dependent methyltransferases"/>
    <property type="match status" value="1"/>
</dbReference>
<dbReference type="RefSeq" id="WP_200067601.1">
    <property type="nucleotide sequence ID" value="NZ_JAEHFW010000003.1"/>
</dbReference>
<evidence type="ECO:0000256" key="6">
    <source>
        <dbReference type="HAMAP-Rule" id="MF_01872"/>
    </source>
</evidence>
<dbReference type="GO" id="GO:0000179">
    <property type="term" value="F:rRNA (adenine-N6,N6-)-dimethyltransferase activity"/>
    <property type="evidence" value="ECO:0007669"/>
    <property type="project" value="InterPro"/>
</dbReference>
<dbReference type="InterPro" id="IPR029063">
    <property type="entry name" value="SAM-dependent_MTases_sf"/>
</dbReference>
<evidence type="ECO:0000313" key="9">
    <source>
        <dbReference type="Proteomes" id="UP000613193"/>
    </source>
</evidence>
<dbReference type="EC" id="2.1.1.223" evidence="6"/>
<dbReference type="Pfam" id="PF05175">
    <property type="entry name" value="MTS"/>
    <property type="match status" value="1"/>
</dbReference>
<dbReference type="GO" id="GO:0008033">
    <property type="term" value="P:tRNA processing"/>
    <property type="evidence" value="ECO:0007669"/>
    <property type="project" value="UniProtKB-UniRule"/>
</dbReference>
<dbReference type="InterPro" id="IPR002052">
    <property type="entry name" value="DNA_methylase_N6_adenine_CS"/>
</dbReference>
<protein>
    <recommendedName>
        <fullName evidence="6">tRNA1(Val) (adenine(37)-N6)-methyltransferase</fullName>
        <ecNumber evidence="6">2.1.1.223</ecNumber>
    </recommendedName>
    <alternativeName>
        <fullName evidence="6">tRNA m6A37 methyltransferase</fullName>
    </alternativeName>
</protein>
<dbReference type="AlphaFoldDB" id="A0A934PX43"/>
<dbReference type="InterPro" id="IPR020596">
    <property type="entry name" value="rRNA_Ade_Mease_Trfase_CS"/>
</dbReference>
<organism evidence="8 9">
    <name type="scientific">Mucilaginibacter segetis</name>
    <dbReference type="NCBI Taxonomy" id="2793071"/>
    <lineage>
        <taxon>Bacteria</taxon>
        <taxon>Pseudomonadati</taxon>
        <taxon>Bacteroidota</taxon>
        <taxon>Sphingobacteriia</taxon>
        <taxon>Sphingobacteriales</taxon>
        <taxon>Sphingobacteriaceae</taxon>
        <taxon>Mucilaginibacter</taxon>
    </lineage>
</organism>
<comment type="similarity">
    <text evidence="6">Belongs to the methyltransferase superfamily. tRNA (adenine-N(6)-)-methyltransferase family.</text>
</comment>
<dbReference type="PANTHER" id="PTHR47739:SF1">
    <property type="entry name" value="TRNA1(VAL) (ADENINE(37)-N6)-METHYLTRANSFERASE"/>
    <property type="match status" value="1"/>
</dbReference>
<dbReference type="Proteomes" id="UP000613193">
    <property type="component" value="Unassembled WGS sequence"/>
</dbReference>
<dbReference type="GO" id="GO:0005737">
    <property type="term" value="C:cytoplasm"/>
    <property type="evidence" value="ECO:0007669"/>
    <property type="project" value="UniProtKB-SubCell"/>
</dbReference>
<evidence type="ECO:0000256" key="2">
    <source>
        <dbReference type="ARBA" id="ARBA00022603"/>
    </source>
</evidence>
<evidence type="ECO:0000256" key="5">
    <source>
        <dbReference type="ARBA" id="ARBA00022694"/>
    </source>
</evidence>
<comment type="caution">
    <text evidence="8">The sequence shown here is derived from an EMBL/GenBank/DDBJ whole genome shotgun (WGS) entry which is preliminary data.</text>
</comment>
<dbReference type="CDD" id="cd02440">
    <property type="entry name" value="AdoMet_MTases"/>
    <property type="match status" value="1"/>
</dbReference>
<evidence type="ECO:0000313" key="8">
    <source>
        <dbReference type="EMBL" id="MBK0381076.1"/>
    </source>
</evidence>
<keyword evidence="5 6" id="KW-0819">tRNA processing</keyword>
<keyword evidence="3 6" id="KW-0808">Transferase</keyword>
<accession>A0A934PX43</accession>
<proteinExistence type="inferred from homology"/>
<reference evidence="8" key="1">
    <citation type="submission" date="2020-12" db="EMBL/GenBank/DDBJ databases">
        <title>Bacterial novel species Mucilaginibacter sp. SD-g isolated from soil.</title>
        <authorList>
            <person name="Jung H.-Y."/>
        </authorList>
    </citation>
    <scope>NUCLEOTIDE SEQUENCE</scope>
    <source>
        <strain evidence="8">SD-g</strain>
    </source>
</reference>
<evidence type="ECO:0000256" key="4">
    <source>
        <dbReference type="ARBA" id="ARBA00022691"/>
    </source>
</evidence>
<dbReference type="PROSITE" id="PS00092">
    <property type="entry name" value="N6_MTASE"/>
    <property type="match status" value="1"/>
</dbReference>
<sequence length="236" mass="26641">MEIFKFKQFSVDQSGCAMKINTDGVLLGALAEAENPRSILDIGTGTGVISLMIAQRFIKANIDAVEIDPDAAATARLNFSHSNLNERLNLFSSGFYEYLVNNPDRKYDLIVSNPPFHIYSLQSAGVKKNLARHADKAFFEQLINKAAQHLTDKGTFWMVLPLQTADLVKHLAKDNGFFVQQIIHIKSYPDSPPHREIIALGQQCNPIIQTDLIIYDEPKVYSEDYRYALKEFLTIF</sequence>
<dbReference type="InterPro" id="IPR007848">
    <property type="entry name" value="Small_mtfrase_dom"/>
</dbReference>
<keyword evidence="4 6" id="KW-0949">S-adenosyl-L-methionine</keyword>
<dbReference type="InterPro" id="IPR022882">
    <property type="entry name" value="tRNA_adenine-N6_MeTrfase"/>
</dbReference>
<name>A0A934PX43_9SPHI</name>
<dbReference type="HAMAP" id="MF_01872">
    <property type="entry name" value="tRNA_methyltr_YfiC"/>
    <property type="match status" value="1"/>
</dbReference>
<gene>
    <name evidence="8" type="ORF">I5M19_17255</name>
</gene>
<dbReference type="GO" id="GO:0003676">
    <property type="term" value="F:nucleic acid binding"/>
    <property type="evidence" value="ECO:0007669"/>
    <property type="project" value="InterPro"/>
</dbReference>
<comment type="catalytic activity">
    <reaction evidence="6">
        <text>adenosine(37) in tRNA1(Val) + S-adenosyl-L-methionine = N(6)-methyladenosine(37) in tRNA1(Val) + S-adenosyl-L-homocysteine + H(+)</text>
        <dbReference type="Rhea" id="RHEA:43160"/>
        <dbReference type="Rhea" id="RHEA-COMP:10369"/>
        <dbReference type="Rhea" id="RHEA-COMP:10370"/>
        <dbReference type="ChEBI" id="CHEBI:15378"/>
        <dbReference type="ChEBI" id="CHEBI:57856"/>
        <dbReference type="ChEBI" id="CHEBI:59789"/>
        <dbReference type="ChEBI" id="CHEBI:74411"/>
        <dbReference type="ChEBI" id="CHEBI:74449"/>
        <dbReference type="EC" id="2.1.1.223"/>
    </reaction>
</comment>
<dbReference type="PROSITE" id="PS01131">
    <property type="entry name" value="RRNA_A_DIMETH"/>
    <property type="match status" value="1"/>
</dbReference>
<evidence type="ECO:0000259" key="7">
    <source>
        <dbReference type="Pfam" id="PF05175"/>
    </source>
</evidence>